<dbReference type="Pfam" id="PF07589">
    <property type="entry name" value="PEP-CTERM"/>
    <property type="match status" value="1"/>
</dbReference>
<proteinExistence type="predicted"/>
<name>A0A0N1JS48_9NEIS</name>
<feature type="domain" description="Ice-binding protein C-terminal" evidence="1">
    <location>
        <begin position="210"/>
        <end position="233"/>
    </location>
</feature>
<sequence>MFTALPTCPKGLVRSLRAPLQPTSTMPEPKRRRSRFAPAAVLTAVLFVSAGAHAEIITFDGLPTGNVSLGTYHGFSFSKGIFAQTYQSSDAHYGGTQALGYDAFQIGETSSISSATPFVLSRINAAPMLQDEWWLGAARGLQLTGFLNGQVVATSSLSFVRDPDSNSRAYFSWYDLGNAFDRPIDTLSIWIDGIGGINDAWYFSALDVAPVPEPETWALLGLGVVSVLARQRRRRATVHRA</sequence>
<protein>
    <submittedName>
        <fullName evidence="2">PEP-CTERM motif protein</fullName>
    </submittedName>
</protein>
<organism evidence="2 3">
    <name type="scientific">Amantichitinum ursilacus</name>
    <dbReference type="NCBI Taxonomy" id="857265"/>
    <lineage>
        <taxon>Bacteria</taxon>
        <taxon>Pseudomonadati</taxon>
        <taxon>Pseudomonadota</taxon>
        <taxon>Betaproteobacteria</taxon>
        <taxon>Neisseriales</taxon>
        <taxon>Chitinibacteraceae</taxon>
        <taxon>Amantichitinum</taxon>
    </lineage>
</organism>
<evidence type="ECO:0000259" key="1">
    <source>
        <dbReference type="Pfam" id="PF07589"/>
    </source>
</evidence>
<evidence type="ECO:0000313" key="2">
    <source>
        <dbReference type="EMBL" id="KPC50661.1"/>
    </source>
</evidence>
<keyword evidence="3" id="KW-1185">Reference proteome</keyword>
<dbReference type="STRING" id="857265.WG78_16445"/>
<dbReference type="InterPro" id="IPR013424">
    <property type="entry name" value="Ice-binding_C"/>
</dbReference>
<dbReference type="OrthoDB" id="8596429at2"/>
<dbReference type="Proteomes" id="UP000037939">
    <property type="component" value="Unassembled WGS sequence"/>
</dbReference>
<accession>A0A0N1JS48</accession>
<comment type="caution">
    <text evidence="2">The sequence shown here is derived from an EMBL/GenBank/DDBJ whole genome shotgun (WGS) entry which is preliminary data.</text>
</comment>
<dbReference type="NCBIfam" id="TIGR02595">
    <property type="entry name" value="PEP_CTERM"/>
    <property type="match status" value="1"/>
</dbReference>
<dbReference type="AlphaFoldDB" id="A0A0N1JS48"/>
<reference evidence="2 3" key="1">
    <citation type="submission" date="2015-07" db="EMBL/GenBank/DDBJ databases">
        <title>Draft genome sequence of the Amantichitinum ursilacus IGB-41, a new chitin-degrading bacterium.</title>
        <authorList>
            <person name="Kirstahler P."/>
            <person name="Guenther M."/>
            <person name="Grumaz C."/>
            <person name="Rupp S."/>
            <person name="Zibek S."/>
            <person name="Sohn K."/>
        </authorList>
    </citation>
    <scope>NUCLEOTIDE SEQUENCE [LARGE SCALE GENOMIC DNA]</scope>
    <source>
        <strain evidence="2 3">IGB-41</strain>
    </source>
</reference>
<evidence type="ECO:0000313" key="3">
    <source>
        <dbReference type="Proteomes" id="UP000037939"/>
    </source>
</evidence>
<dbReference type="EMBL" id="LAQT01000027">
    <property type="protein sequence ID" value="KPC50661.1"/>
    <property type="molecule type" value="Genomic_DNA"/>
</dbReference>
<gene>
    <name evidence="2" type="ORF">WG78_16445</name>
</gene>